<evidence type="ECO:0008006" key="3">
    <source>
        <dbReference type="Google" id="ProtNLM"/>
    </source>
</evidence>
<name>A0AAV4ZWB4_9AGAM</name>
<sequence>MPKHKNFLSKTISTKPREGLNRLMPRQVSQEKFSQNASVAINKLPVEILVAIISFAAGGSRPGNRYPCILFSRVCRYWRSAVLNNATFWKVIVFDQSMIRIRAPGNVLQELLRRSQAAPLEIFVHRGLKSARAFWNGLRADANRVKILHMNYGLAHYFSDVICFFPSLENVFYPAYSATSPVDPKIGTYRQRTNLKALRVPSGISVWLTIPTCFPELQWLDIGYKFSNLITLLASLQNFPNIKFLHLYRSSDQDQAGSLPSITAPIVTLRELKVLILGLSLTPCFINAPNLTYLDIDGYSSRYGINNFCGFNISRITRIRFQCSFNKYCITGYNDSQDTFLFDPGDIRSAYNLIIPSYASRFKLRIEDYDYDDDEENTETPTPFHLFTIYLAQTPNLVEIILDPGRSWNYLNHTELSAFFTAVKATTTVRDFTVTCACSFARLCESLSDGALFPRLEKITWVGSHSETLSDLRPFQELMKERFVTGQKPLIVELPNFPVTSELIEEIEKLGIRLCFTQKNDK</sequence>
<dbReference type="AlphaFoldDB" id="A0AAV4ZWB4"/>
<dbReference type="Proteomes" id="UP001050691">
    <property type="component" value="Unassembled WGS sequence"/>
</dbReference>
<evidence type="ECO:0000313" key="2">
    <source>
        <dbReference type="Proteomes" id="UP001050691"/>
    </source>
</evidence>
<dbReference type="SUPFAM" id="SSF52058">
    <property type="entry name" value="L domain-like"/>
    <property type="match status" value="1"/>
</dbReference>
<dbReference type="EMBL" id="BPWL01000001">
    <property type="protein sequence ID" value="GJJ05942.1"/>
    <property type="molecule type" value="Genomic_DNA"/>
</dbReference>
<dbReference type="InterPro" id="IPR032675">
    <property type="entry name" value="LRR_dom_sf"/>
</dbReference>
<gene>
    <name evidence="1" type="ORF">Clacol_000129</name>
</gene>
<accession>A0AAV4ZWB4</accession>
<comment type="caution">
    <text evidence="1">The sequence shown here is derived from an EMBL/GenBank/DDBJ whole genome shotgun (WGS) entry which is preliminary data.</text>
</comment>
<dbReference type="Gene3D" id="1.20.1280.50">
    <property type="match status" value="1"/>
</dbReference>
<proteinExistence type="predicted"/>
<dbReference type="SUPFAM" id="SSF81383">
    <property type="entry name" value="F-box domain"/>
    <property type="match status" value="1"/>
</dbReference>
<dbReference type="Gene3D" id="3.80.10.10">
    <property type="entry name" value="Ribonuclease Inhibitor"/>
    <property type="match status" value="1"/>
</dbReference>
<reference evidence="1" key="1">
    <citation type="submission" date="2021-10" db="EMBL/GenBank/DDBJ databases">
        <title>De novo Genome Assembly of Clathrus columnatus (Basidiomycota, Fungi) Using Illumina and Nanopore Sequence Data.</title>
        <authorList>
            <person name="Ogiso-Tanaka E."/>
            <person name="Itagaki H."/>
            <person name="Hosoya T."/>
            <person name="Hosaka K."/>
        </authorList>
    </citation>
    <scope>NUCLEOTIDE SEQUENCE</scope>
    <source>
        <strain evidence="1">MO-923</strain>
    </source>
</reference>
<keyword evidence="2" id="KW-1185">Reference proteome</keyword>
<dbReference type="InterPro" id="IPR036047">
    <property type="entry name" value="F-box-like_dom_sf"/>
</dbReference>
<evidence type="ECO:0000313" key="1">
    <source>
        <dbReference type="EMBL" id="GJJ05942.1"/>
    </source>
</evidence>
<organism evidence="1 2">
    <name type="scientific">Clathrus columnatus</name>
    <dbReference type="NCBI Taxonomy" id="1419009"/>
    <lineage>
        <taxon>Eukaryota</taxon>
        <taxon>Fungi</taxon>
        <taxon>Dikarya</taxon>
        <taxon>Basidiomycota</taxon>
        <taxon>Agaricomycotina</taxon>
        <taxon>Agaricomycetes</taxon>
        <taxon>Phallomycetidae</taxon>
        <taxon>Phallales</taxon>
        <taxon>Clathraceae</taxon>
        <taxon>Clathrus</taxon>
    </lineage>
</organism>
<protein>
    <recommendedName>
        <fullName evidence="3">F-box domain-containing protein</fullName>
    </recommendedName>
</protein>